<dbReference type="AlphaFoldDB" id="M5S8R9"/>
<keyword evidence="1" id="KW-1133">Transmembrane helix</keyword>
<sequence>MMPGCGGIICITGLIACGSLYLFLPTVSDIAWSYASDLLVPESLQSVLKVGDAFAD</sequence>
<organism evidence="2 3">
    <name type="scientific">Rhodopirellula europaea SH398</name>
    <dbReference type="NCBI Taxonomy" id="1263868"/>
    <lineage>
        <taxon>Bacteria</taxon>
        <taxon>Pseudomonadati</taxon>
        <taxon>Planctomycetota</taxon>
        <taxon>Planctomycetia</taxon>
        <taxon>Pirellulales</taxon>
        <taxon>Pirellulaceae</taxon>
        <taxon>Rhodopirellula</taxon>
    </lineage>
</organism>
<protein>
    <submittedName>
        <fullName evidence="2">Uncharacterized protein</fullName>
    </submittedName>
</protein>
<comment type="caution">
    <text evidence="2">The sequence shown here is derived from an EMBL/GenBank/DDBJ whole genome shotgun (WGS) entry which is preliminary data.</text>
</comment>
<dbReference type="EMBL" id="ANOF01000172">
    <property type="protein sequence ID" value="EMI24057.1"/>
    <property type="molecule type" value="Genomic_DNA"/>
</dbReference>
<evidence type="ECO:0000256" key="1">
    <source>
        <dbReference type="SAM" id="Phobius"/>
    </source>
</evidence>
<dbReference type="Proteomes" id="UP000011996">
    <property type="component" value="Unassembled WGS sequence"/>
</dbReference>
<dbReference type="PATRIC" id="fig|1263868.3.peg.5838"/>
<name>M5S8R9_9BACT</name>
<feature type="transmembrane region" description="Helical" evidence="1">
    <location>
        <begin position="6"/>
        <end position="24"/>
    </location>
</feature>
<accession>M5S8R9</accession>
<keyword evidence="1" id="KW-0812">Transmembrane</keyword>
<reference evidence="2 3" key="1">
    <citation type="journal article" date="2013" name="Mar. Genomics">
        <title>Expression of sulfatases in Rhodopirellula baltica and the diversity of sulfatases in the genus Rhodopirellula.</title>
        <authorList>
            <person name="Wegner C.E."/>
            <person name="Richter-Heitmann T."/>
            <person name="Klindworth A."/>
            <person name="Klockow C."/>
            <person name="Richter M."/>
            <person name="Achstetter T."/>
            <person name="Glockner F.O."/>
            <person name="Harder J."/>
        </authorList>
    </citation>
    <scope>NUCLEOTIDE SEQUENCE [LARGE SCALE GENOMIC DNA]</scope>
    <source>
        <strain evidence="2 3">SH398</strain>
    </source>
</reference>
<keyword evidence="1" id="KW-0472">Membrane</keyword>
<evidence type="ECO:0000313" key="2">
    <source>
        <dbReference type="EMBL" id="EMI24057.1"/>
    </source>
</evidence>
<dbReference type="STRING" id="1263868.RESH_05379"/>
<proteinExistence type="predicted"/>
<evidence type="ECO:0000313" key="3">
    <source>
        <dbReference type="Proteomes" id="UP000011996"/>
    </source>
</evidence>
<gene>
    <name evidence="2" type="ORF">RESH_05379</name>
</gene>